<accession>A0A4S4DWS4</accession>
<proteinExistence type="predicted"/>
<sequence>MYYLDLRFLVPALINLILFLLQDHHHNPNFNPNLWFIFISIVTLLFLLISVKLPLHVSVTIEPVQVQPRDFSSPLAVALIASVFFPKSLFWVGYGTIICISPWHGLVSDSIVKIFWRIWEIIQAIPVLIISCIVVHQHQQEGEPQPHQVELVDVGGYQSTSELDIVLDVHP</sequence>
<keyword evidence="1" id="KW-0812">Transmembrane</keyword>
<feature type="transmembrane region" description="Helical" evidence="1">
    <location>
        <begin position="34"/>
        <end position="55"/>
    </location>
</feature>
<evidence type="ECO:0000256" key="1">
    <source>
        <dbReference type="SAM" id="Phobius"/>
    </source>
</evidence>
<evidence type="ECO:0000313" key="2">
    <source>
        <dbReference type="EMBL" id="THG07800.1"/>
    </source>
</evidence>
<organism evidence="2 3">
    <name type="scientific">Camellia sinensis var. sinensis</name>
    <name type="common">China tea</name>
    <dbReference type="NCBI Taxonomy" id="542762"/>
    <lineage>
        <taxon>Eukaryota</taxon>
        <taxon>Viridiplantae</taxon>
        <taxon>Streptophyta</taxon>
        <taxon>Embryophyta</taxon>
        <taxon>Tracheophyta</taxon>
        <taxon>Spermatophyta</taxon>
        <taxon>Magnoliopsida</taxon>
        <taxon>eudicotyledons</taxon>
        <taxon>Gunneridae</taxon>
        <taxon>Pentapetalae</taxon>
        <taxon>asterids</taxon>
        <taxon>Ericales</taxon>
        <taxon>Theaceae</taxon>
        <taxon>Camellia</taxon>
    </lineage>
</organism>
<feature type="transmembrane region" description="Helical" evidence="1">
    <location>
        <begin position="75"/>
        <end position="102"/>
    </location>
</feature>
<protein>
    <submittedName>
        <fullName evidence="2">Uncharacterized protein</fullName>
    </submittedName>
</protein>
<gene>
    <name evidence="2" type="ORF">TEA_009273</name>
</gene>
<dbReference type="Proteomes" id="UP000306102">
    <property type="component" value="Unassembled WGS sequence"/>
</dbReference>
<keyword evidence="3" id="KW-1185">Reference proteome</keyword>
<reference evidence="2 3" key="1">
    <citation type="journal article" date="2018" name="Proc. Natl. Acad. Sci. U.S.A.">
        <title>Draft genome sequence of Camellia sinensis var. sinensis provides insights into the evolution of the tea genome and tea quality.</title>
        <authorList>
            <person name="Wei C."/>
            <person name="Yang H."/>
            <person name="Wang S."/>
            <person name="Zhao J."/>
            <person name="Liu C."/>
            <person name="Gao L."/>
            <person name="Xia E."/>
            <person name="Lu Y."/>
            <person name="Tai Y."/>
            <person name="She G."/>
            <person name="Sun J."/>
            <person name="Cao H."/>
            <person name="Tong W."/>
            <person name="Gao Q."/>
            <person name="Li Y."/>
            <person name="Deng W."/>
            <person name="Jiang X."/>
            <person name="Wang W."/>
            <person name="Chen Q."/>
            <person name="Zhang S."/>
            <person name="Li H."/>
            <person name="Wu J."/>
            <person name="Wang P."/>
            <person name="Li P."/>
            <person name="Shi C."/>
            <person name="Zheng F."/>
            <person name="Jian J."/>
            <person name="Huang B."/>
            <person name="Shan D."/>
            <person name="Shi M."/>
            <person name="Fang C."/>
            <person name="Yue Y."/>
            <person name="Li F."/>
            <person name="Li D."/>
            <person name="Wei S."/>
            <person name="Han B."/>
            <person name="Jiang C."/>
            <person name="Yin Y."/>
            <person name="Xia T."/>
            <person name="Zhang Z."/>
            <person name="Bennetzen J.L."/>
            <person name="Zhao S."/>
            <person name="Wan X."/>
        </authorList>
    </citation>
    <scope>NUCLEOTIDE SEQUENCE [LARGE SCALE GENOMIC DNA]</scope>
    <source>
        <strain evidence="3">cv. Shuchazao</strain>
        <tissue evidence="2">Leaf</tissue>
    </source>
</reference>
<name>A0A4S4DWS4_CAMSN</name>
<feature type="transmembrane region" description="Helical" evidence="1">
    <location>
        <begin position="6"/>
        <end position="22"/>
    </location>
</feature>
<dbReference type="EMBL" id="SDRB02009773">
    <property type="protein sequence ID" value="THG07800.1"/>
    <property type="molecule type" value="Genomic_DNA"/>
</dbReference>
<evidence type="ECO:0000313" key="3">
    <source>
        <dbReference type="Proteomes" id="UP000306102"/>
    </source>
</evidence>
<comment type="caution">
    <text evidence="2">The sequence shown here is derived from an EMBL/GenBank/DDBJ whole genome shotgun (WGS) entry which is preliminary data.</text>
</comment>
<keyword evidence="1" id="KW-0472">Membrane</keyword>
<dbReference type="AlphaFoldDB" id="A0A4S4DWS4"/>
<keyword evidence="1" id="KW-1133">Transmembrane helix</keyword>